<keyword evidence="1" id="KW-0812">Transmembrane</keyword>
<keyword evidence="3" id="KW-1185">Reference proteome</keyword>
<evidence type="ECO:0000313" key="2">
    <source>
        <dbReference type="EMBL" id="CAK57478.1"/>
    </source>
</evidence>
<reference evidence="2 3" key="1">
    <citation type="journal article" date="2006" name="Nature">
        <title>Global trends of whole-genome duplications revealed by the ciliate Paramecium tetraurelia.</title>
        <authorList>
            <consortium name="Genoscope"/>
            <person name="Aury J.-M."/>
            <person name="Jaillon O."/>
            <person name="Duret L."/>
            <person name="Noel B."/>
            <person name="Jubin C."/>
            <person name="Porcel B.M."/>
            <person name="Segurens B."/>
            <person name="Daubin V."/>
            <person name="Anthouard V."/>
            <person name="Aiach N."/>
            <person name="Arnaiz O."/>
            <person name="Billaut A."/>
            <person name="Beisson J."/>
            <person name="Blanc I."/>
            <person name="Bouhouche K."/>
            <person name="Camara F."/>
            <person name="Duharcourt S."/>
            <person name="Guigo R."/>
            <person name="Gogendeau D."/>
            <person name="Katinka M."/>
            <person name="Keller A.-M."/>
            <person name="Kissmehl R."/>
            <person name="Klotz C."/>
            <person name="Koll F."/>
            <person name="Le Moue A."/>
            <person name="Lepere C."/>
            <person name="Malinsky S."/>
            <person name="Nowacki M."/>
            <person name="Nowak J.K."/>
            <person name="Plattner H."/>
            <person name="Poulain J."/>
            <person name="Ruiz F."/>
            <person name="Serrano V."/>
            <person name="Zagulski M."/>
            <person name="Dessen P."/>
            <person name="Betermier M."/>
            <person name="Weissenbach J."/>
            <person name="Scarpelli C."/>
            <person name="Schachter V."/>
            <person name="Sperling L."/>
            <person name="Meyer E."/>
            <person name="Cohen J."/>
            <person name="Wincker P."/>
        </authorList>
    </citation>
    <scope>NUCLEOTIDE SEQUENCE [LARGE SCALE GENOMIC DNA]</scope>
    <source>
        <strain evidence="2 3">Stock d4-2</strain>
    </source>
</reference>
<dbReference type="OrthoDB" id="309404at2759"/>
<dbReference type="GeneID" id="5010660"/>
<keyword evidence="1" id="KW-1133">Transmembrane helix</keyword>
<keyword evidence="1" id="KW-0472">Membrane</keyword>
<dbReference type="RefSeq" id="XP_001424876.1">
    <property type="nucleotide sequence ID" value="XM_001424839.1"/>
</dbReference>
<dbReference type="EMBL" id="CT867992">
    <property type="protein sequence ID" value="CAK57478.1"/>
    <property type="molecule type" value="Genomic_DNA"/>
</dbReference>
<dbReference type="AlphaFoldDB" id="A0BG11"/>
<dbReference type="HOGENOM" id="CLU_293809_0_0_1"/>
<proteinExistence type="predicted"/>
<dbReference type="Proteomes" id="UP000000600">
    <property type="component" value="Unassembled WGS sequence"/>
</dbReference>
<accession>A0BG11</accession>
<evidence type="ECO:0008006" key="4">
    <source>
        <dbReference type="Google" id="ProtNLM"/>
    </source>
</evidence>
<evidence type="ECO:0000256" key="1">
    <source>
        <dbReference type="SAM" id="Phobius"/>
    </source>
</evidence>
<gene>
    <name evidence="2" type="ORF">GSPATT00028513001</name>
</gene>
<name>A0BG11_PARTE</name>
<evidence type="ECO:0000313" key="3">
    <source>
        <dbReference type="Proteomes" id="UP000000600"/>
    </source>
</evidence>
<organism evidence="2 3">
    <name type="scientific">Paramecium tetraurelia</name>
    <dbReference type="NCBI Taxonomy" id="5888"/>
    <lineage>
        <taxon>Eukaryota</taxon>
        <taxon>Sar</taxon>
        <taxon>Alveolata</taxon>
        <taxon>Ciliophora</taxon>
        <taxon>Intramacronucleata</taxon>
        <taxon>Oligohymenophorea</taxon>
        <taxon>Peniculida</taxon>
        <taxon>Parameciidae</taxon>
        <taxon>Paramecium</taxon>
    </lineage>
</organism>
<dbReference type="OMA" id="LIQTICY"/>
<sequence>MTFFMQFDHILLNWQSNITLYENNDERILNFKFQDDKFIIVVEKTNNDVQDDLKSENVILYRSQNPLKIIKTYHFIILQFDTYLEYINPISISYFLQLKMHQLSSLQYNNPLLLSINQFHELVTIKINQHSCYLICNEYQFQNQTSLIESTFYKKLKILTAVIIHKKPYEQEFINNSYDIQFNLLHDYFYYPLYSTLVTKLKLNPEFTCLNNSSAIKCNLLKYNILSRSCIDLIKNYIWIKEFIIQNQLHVLYYQQNLELKLMNCETNKSFVVGKFEALEIDENQFYIFKTDVFIPYQNETKILCLQFKNGSNSINPKILKIQGKLITVLYNRHLYIIITTVCQIQVIESSLIVEKFVEMREQGVSFLNRCEKFEVFFGFMKACSFNQTIIFYNQIYTVQLNFDTQILSIISISSSYNSLILIEKTQKEEININKYELMGDQKTLLFALPKFSFQYQIPIKYVTTGFILAIAAYNNNTKVILIYNLISAYHEILVDIIYVDSFNFHFCSDTQFAFLNNKQWNIYNPQILGLDCQIEKFVESSKIFKYELQQRSKINQSDQKKITLNFELINLTGYIIQSKSSVKTFGFNNINQKIAFDPLNLVLGPIYNISSSDATINPPLQNMRNITKSLCAELIQTICYNQKNNEIILDILNDTINMQIQLMFDLFSLRQKHLQTFKSEEYYIIAYFSGDFVQTFEIYKQNVGLIIKTNLQEQFRMNYDWINIFSNYCLIQQNEQLHVYVIQSDSFIKIDTLQFQCRDCETIKVKNSKNTIMITQSINAHFSFESSFVILQIIKNKVFLHYFNQVEEEFLLYKLKSIIYIRFYDLISIQDNQLSGKIVGFQLQHKIYVLNIVLNLEIDQLKISSQIGIVSYFGITTVNQIFILESNLMLISTSCFLNTHLLLYNLSDFSVFNSKYPIQAVSIDQYPQIQFYNLTHFFITFRNSDSIQLFKISEYTLDMQNTSNKYVNLLFSNNEQNLEIQVELNQISNLSLFSICQKYIVYLILLACLVFCFLAKRKRKLRSEIENHSEIEL</sequence>
<dbReference type="KEGG" id="ptm:GSPATT00028513001"/>
<feature type="transmembrane region" description="Helical" evidence="1">
    <location>
        <begin position="1000"/>
        <end position="1016"/>
    </location>
</feature>
<protein>
    <recommendedName>
        <fullName evidence="4">Transmembrane protein</fullName>
    </recommendedName>
</protein>
<dbReference type="InParanoid" id="A0BG11"/>